<evidence type="ECO:0000259" key="3">
    <source>
        <dbReference type="PROSITE" id="PS50089"/>
    </source>
</evidence>
<feature type="domain" description="FHA" evidence="2">
    <location>
        <begin position="208"/>
        <end position="253"/>
    </location>
</feature>
<keyword evidence="1" id="KW-0863">Zinc-finger</keyword>
<dbReference type="SMART" id="SM00184">
    <property type="entry name" value="RING"/>
    <property type="match status" value="1"/>
</dbReference>
<dbReference type="Pfam" id="PF00498">
    <property type="entry name" value="FHA"/>
    <property type="match status" value="2"/>
</dbReference>
<keyword evidence="1" id="KW-0479">Metal-binding</keyword>
<sequence>MESTEQLKEYESWGIEDVCNWLDKTVSLPQYKPVFTELAIDGSLLPHILDDDLINDFDIKIRLHRVKIINAIKKLNTECTRKIEEDFARKLNIGGNDEHSEEEKEINEELDEDVPNMRGNDGRITPDREEEDLQITNMNTGPHNLQSDGRNPAVEVIGVIHNQSENFIDESEEGSQAPDDQEDKLIIVLKVVEGQQLNNVYLIGQQGARLGRHSASNDIVISESFVSRKHCEISHQSGSFYLRDLGSTTGSFLMTREKVTLEEGMMFQMGLSEFKVTMLSKNMELNVFEGPSRSQRILVTSNGLKIGRDPANTFCVAEDTQMSNYHARILYDPSNGTYILEDVGSTNRTWLRLSNEGERSVNHELGLNDIIKIGSTVFLVQQIRKVPDSGNMPIINSNHRSMDMEGQNANCSSSKDLINSLQEQESQLNSSQNNTSLNLCNICFSRTGNIALITCGHSNFCFDCSEKFQDCPVCRAPIIDKIKVFF</sequence>
<accession>A0AAD1UEV9</accession>
<reference evidence="5" key="1">
    <citation type="submission" date="2023-07" db="EMBL/GenBank/DDBJ databases">
        <authorList>
            <consortium name="AG Swart"/>
            <person name="Singh M."/>
            <person name="Singh A."/>
            <person name="Seah K."/>
            <person name="Emmerich C."/>
        </authorList>
    </citation>
    <scope>NUCLEOTIDE SEQUENCE</scope>
    <source>
        <strain evidence="5">DP1</strain>
    </source>
</reference>
<dbReference type="AlphaFoldDB" id="A0AAD1UEV9"/>
<dbReference type="InterPro" id="IPR050923">
    <property type="entry name" value="Cell_Proc_Reg/RNA_Proc"/>
</dbReference>
<dbReference type="PROSITE" id="PS50105">
    <property type="entry name" value="SAM_DOMAIN"/>
    <property type="match status" value="1"/>
</dbReference>
<dbReference type="InterPro" id="IPR000253">
    <property type="entry name" value="FHA_dom"/>
</dbReference>
<dbReference type="SUPFAM" id="SSF57850">
    <property type="entry name" value="RING/U-box"/>
    <property type="match status" value="1"/>
</dbReference>
<dbReference type="CDD" id="cd00060">
    <property type="entry name" value="FHA"/>
    <property type="match status" value="2"/>
</dbReference>
<dbReference type="Gene3D" id="3.30.40.10">
    <property type="entry name" value="Zinc/RING finger domain, C3HC4 (zinc finger)"/>
    <property type="match status" value="1"/>
</dbReference>
<evidence type="ECO:0000313" key="5">
    <source>
        <dbReference type="EMBL" id="CAI2366691.1"/>
    </source>
</evidence>
<evidence type="ECO:0000259" key="2">
    <source>
        <dbReference type="PROSITE" id="PS50006"/>
    </source>
</evidence>
<dbReference type="Gene3D" id="2.60.200.20">
    <property type="match status" value="2"/>
</dbReference>
<dbReference type="SMART" id="SM00454">
    <property type="entry name" value="SAM"/>
    <property type="match status" value="1"/>
</dbReference>
<dbReference type="Pfam" id="PF13920">
    <property type="entry name" value="zf-C3HC4_3"/>
    <property type="match status" value="1"/>
</dbReference>
<comment type="caution">
    <text evidence="5">The sequence shown here is derived from an EMBL/GenBank/DDBJ whole genome shotgun (WGS) entry which is preliminary data.</text>
</comment>
<dbReference type="InterPro" id="IPR013083">
    <property type="entry name" value="Znf_RING/FYVE/PHD"/>
</dbReference>
<dbReference type="EMBL" id="CAMPGE010007775">
    <property type="protein sequence ID" value="CAI2366691.1"/>
    <property type="molecule type" value="Genomic_DNA"/>
</dbReference>
<evidence type="ECO:0000256" key="1">
    <source>
        <dbReference type="PROSITE-ProRule" id="PRU00175"/>
    </source>
</evidence>
<name>A0AAD1UEV9_EUPCR</name>
<dbReference type="InterPro" id="IPR008984">
    <property type="entry name" value="SMAD_FHA_dom_sf"/>
</dbReference>
<dbReference type="PROSITE" id="PS50006">
    <property type="entry name" value="FHA_DOMAIN"/>
    <property type="match status" value="2"/>
</dbReference>
<dbReference type="SMART" id="SM00240">
    <property type="entry name" value="FHA"/>
    <property type="match status" value="2"/>
</dbReference>
<gene>
    <name evidence="5" type="ORF">ECRASSUSDP1_LOCUS7964</name>
</gene>
<dbReference type="Gene3D" id="1.10.150.50">
    <property type="entry name" value="Transcription Factor, Ets-1"/>
    <property type="match status" value="1"/>
</dbReference>
<dbReference type="Proteomes" id="UP001295684">
    <property type="component" value="Unassembled WGS sequence"/>
</dbReference>
<dbReference type="SUPFAM" id="SSF49879">
    <property type="entry name" value="SMAD/FHA domain"/>
    <property type="match status" value="2"/>
</dbReference>
<feature type="domain" description="SAM" evidence="4">
    <location>
        <begin position="13"/>
        <end position="78"/>
    </location>
</feature>
<organism evidence="5 6">
    <name type="scientific">Euplotes crassus</name>
    <dbReference type="NCBI Taxonomy" id="5936"/>
    <lineage>
        <taxon>Eukaryota</taxon>
        <taxon>Sar</taxon>
        <taxon>Alveolata</taxon>
        <taxon>Ciliophora</taxon>
        <taxon>Intramacronucleata</taxon>
        <taxon>Spirotrichea</taxon>
        <taxon>Hypotrichia</taxon>
        <taxon>Euplotida</taxon>
        <taxon>Euplotidae</taxon>
        <taxon>Moneuplotes</taxon>
    </lineage>
</organism>
<keyword evidence="6" id="KW-1185">Reference proteome</keyword>
<dbReference type="InterPro" id="IPR001660">
    <property type="entry name" value="SAM"/>
</dbReference>
<protein>
    <submittedName>
        <fullName evidence="5">Uncharacterized protein</fullName>
    </submittedName>
</protein>
<dbReference type="PROSITE" id="PS50089">
    <property type="entry name" value="ZF_RING_2"/>
    <property type="match status" value="1"/>
</dbReference>
<evidence type="ECO:0000259" key="4">
    <source>
        <dbReference type="PROSITE" id="PS50105"/>
    </source>
</evidence>
<dbReference type="GO" id="GO:0008270">
    <property type="term" value="F:zinc ion binding"/>
    <property type="evidence" value="ECO:0007669"/>
    <property type="project" value="UniProtKB-KW"/>
</dbReference>
<dbReference type="SUPFAM" id="SSF47769">
    <property type="entry name" value="SAM/Pointed domain"/>
    <property type="match status" value="1"/>
</dbReference>
<proteinExistence type="predicted"/>
<evidence type="ECO:0000313" key="6">
    <source>
        <dbReference type="Proteomes" id="UP001295684"/>
    </source>
</evidence>
<feature type="domain" description="RING-type" evidence="3">
    <location>
        <begin position="440"/>
        <end position="475"/>
    </location>
</feature>
<feature type="domain" description="FHA" evidence="2">
    <location>
        <begin position="304"/>
        <end position="351"/>
    </location>
</feature>
<dbReference type="Pfam" id="PF07647">
    <property type="entry name" value="SAM_2"/>
    <property type="match status" value="1"/>
</dbReference>
<dbReference type="InterPro" id="IPR013761">
    <property type="entry name" value="SAM/pointed_sf"/>
</dbReference>
<dbReference type="InterPro" id="IPR001841">
    <property type="entry name" value="Znf_RING"/>
</dbReference>
<dbReference type="PANTHER" id="PTHR23308">
    <property type="entry name" value="NUCLEAR INHIBITOR OF PROTEIN PHOSPHATASE-1"/>
    <property type="match status" value="1"/>
</dbReference>
<keyword evidence="1" id="KW-0862">Zinc</keyword>